<dbReference type="InterPro" id="IPR003428">
    <property type="entry name" value="MAM33"/>
</dbReference>
<dbReference type="PANTHER" id="PTHR10826:SF41">
    <property type="entry name" value="MITOCHONDRIAL GLYCOPROTEIN FAMILY PROTEIN"/>
    <property type="match status" value="1"/>
</dbReference>
<evidence type="ECO:0000313" key="3">
    <source>
        <dbReference type="Proteomes" id="UP000030748"/>
    </source>
</evidence>
<dbReference type="GO" id="GO:0005759">
    <property type="term" value="C:mitochondrial matrix"/>
    <property type="evidence" value="ECO:0007669"/>
    <property type="project" value="InterPro"/>
</dbReference>
<dbReference type="PANTHER" id="PTHR10826">
    <property type="entry name" value="COMPLEMENT COMPONENT 1"/>
    <property type="match status" value="1"/>
</dbReference>
<organism evidence="2 3">
    <name type="scientific">Erythranthe guttata</name>
    <name type="common">Yellow monkey flower</name>
    <name type="synonym">Mimulus guttatus</name>
    <dbReference type="NCBI Taxonomy" id="4155"/>
    <lineage>
        <taxon>Eukaryota</taxon>
        <taxon>Viridiplantae</taxon>
        <taxon>Streptophyta</taxon>
        <taxon>Embryophyta</taxon>
        <taxon>Tracheophyta</taxon>
        <taxon>Spermatophyta</taxon>
        <taxon>Magnoliopsida</taxon>
        <taxon>eudicotyledons</taxon>
        <taxon>Gunneridae</taxon>
        <taxon>Pentapetalae</taxon>
        <taxon>asterids</taxon>
        <taxon>lamiids</taxon>
        <taxon>Lamiales</taxon>
        <taxon>Phrymaceae</taxon>
        <taxon>Erythranthe</taxon>
    </lineage>
</organism>
<dbReference type="Proteomes" id="UP000030748">
    <property type="component" value="Unassembled WGS sequence"/>
</dbReference>
<reference evidence="2 3" key="1">
    <citation type="journal article" date="2013" name="Proc. Natl. Acad. Sci. U.S.A.">
        <title>Fine-scale variation in meiotic recombination in Mimulus inferred from population shotgun sequencing.</title>
        <authorList>
            <person name="Hellsten U."/>
            <person name="Wright K.M."/>
            <person name="Jenkins J."/>
            <person name="Shu S."/>
            <person name="Yuan Y."/>
            <person name="Wessler S.R."/>
            <person name="Schmutz J."/>
            <person name="Willis J.H."/>
            <person name="Rokhsar D.S."/>
        </authorList>
    </citation>
    <scope>NUCLEOTIDE SEQUENCE [LARGE SCALE GENOMIC DNA]</scope>
    <source>
        <strain evidence="3">cv. DUN x IM62</strain>
    </source>
</reference>
<accession>A0A022RPN9</accession>
<dbReference type="eggNOG" id="KOG2536">
    <property type="taxonomic scope" value="Eukaryota"/>
</dbReference>
<evidence type="ECO:0008006" key="4">
    <source>
        <dbReference type="Google" id="ProtNLM"/>
    </source>
</evidence>
<dbReference type="OrthoDB" id="915317at2759"/>
<name>A0A022RPN9_ERYGU</name>
<evidence type="ECO:0000256" key="1">
    <source>
        <dbReference type="SAM" id="MobiDB-lite"/>
    </source>
</evidence>
<feature type="region of interest" description="Disordered" evidence="1">
    <location>
        <begin position="126"/>
        <end position="160"/>
    </location>
</feature>
<keyword evidence="3" id="KW-1185">Reference proteome</keyword>
<protein>
    <recommendedName>
        <fullName evidence="4">Mitochondrial glycoprotein domain-containing protein</fullName>
    </recommendedName>
</protein>
<dbReference type="KEGG" id="egt:105952795"/>
<dbReference type="SUPFAM" id="SSF54529">
    <property type="entry name" value="Mitochondrial glycoprotein MAM33-like"/>
    <property type="match status" value="1"/>
</dbReference>
<dbReference type="PhylomeDB" id="A0A022RPN9"/>
<dbReference type="InterPro" id="IPR036561">
    <property type="entry name" value="MAM33_sf"/>
</dbReference>
<dbReference type="AlphaFoldDB" id="A0A022RPN9"/>
<gene>
    <name evidence="2" type="ORF">MIMGU_mgv1a022094mg</name>
</gene>
<dbReference type="Pfam" id="PF02330">
    <property type="entry name" value="MAM33"/>
    <property type="match status" value="1"/>
</dbReference>
<dbReference type="STRING" id="4155.A0A022RPN9"/>
<sequence length="269" mass="30343">MAMSMSCMVLRRAFSTVAPRALRTIPSPKILSSAVSKMDISSYSAHHFCTDAKKINLLDQKLIKVLKSRITPRDRSAVAKAMPPVPAGFPFTIKDVNYYNSINLKRELDGEKIDVDVDLPDSVEYNSIIGDESESDGGSDVSSSEEEYSTDSDRKEESTADTLPTVLLQVKIMKENGKGLRFNVSATSDDIRVTRVTVMEPDPDYPEYPHRFGPYTLEEGSDLQSALGEFIEKKGVEKKYVEFLYNYLFRNDDGREVLMVDKMEKFFDE</sequence>
<evidence type="ECO:0000313" key="2">
    <source>
        <dbReference type="EMBL" id="EYU41768.1"/>
    </source>
</evidence>
<proteinExistence type="predicted"/>
<dbReference type="EMBL" id="KI630319">
    <property type="protein sequence ID" value="EYU41768.1"/>
    <property type="molecule type" value="Genomic_DNA"/>
</dbReference>
<dbReference type="Gene3D" id="3.10.280.10">
    <property type="entry name" value="Mitochondrial glycoprotein"/>
    <property type="match status" value="1"/>
</dbReference>
<feature type="compositionally biased region" description="Acidic residues" evidence="1">
    <location>
        <begin position="131"/>
        <end position="150"/>
    </location>
</feature>